<organism evidence="1">
    <name type="scientific">Panicum hallii</name>
    <dbReference type="NCBI Taxonomy" id="206008"/>
    <lineage>
        <taxon>Eukaryota</taxon>
        <taxon>Viridiplantae</taxon>
        <taxon>Streptophyta</taxon>
        <taxon>Embryophyta</taxon>
        <taxon>Tracheophyta</taxon>
        <taxon>Spermatophyta</taxon>
        <taxon>Magnoliopsida</taxon>
        <taxon>Liliopsida</taxon>
        <taxon>Poales</taxon>
        <taxon>Poaceae</taxon>
        <taxon>PACMAD clade</taxon>
        <taxon>Panicoideae</taxon>
        <taxon>Panicodae</taxon>
        <taxon>Paniceae</taxon>
        <taxon>Panicinae</taxon>
        <taxon>Panicum</taxon>
        <taxon>Panicum sect. Panicum</taxon>
    </lineage>
</organism>
<dbReference type="Gramene" id="PAN47811">
    <property type="protein sequence ID" value="PAN47811"/>
    <property type="gene ID" value="PAHAL_9G287700"/>
</dbReference>
<accession>A0A2S3IMR8</accession>
<dbReference type="Proteomes" id="UP000243499">
    <property type="component" value="Chromosome 9"/>
</dbReference>
<protein>
    <submittedName>
        <fullName evidence="1">Uncharacterized protein</fullName>
    </submittedName>
</protein>
<reference evidence="1" key="1">
    <citation type="submission" date="2018-04" db="EMBL/GenBank/DDBJ databases">
        <title>WGS assembly of Panicum hallii.</title>
        <authorList>
            <person name="Lovell J."/>
            <person name="Jenkins J."/>
            <person name="Lowry D."/>
            <person name="Mamidi S."/>
            <person name="Sreedasyam A."/>
            <person name="Weng X."/>
            <person name="Barry K."/>
            <person name="Bonette J."/>
            <person name="Campitelli B."/>
            <person name="Daum C."/>
            <person name="Gordon S."/>
            <person name="Gould B."/>
            <person name="Lipzen A."/>
            <person name="Macqueen A."/>
            <person name="Palacio-Mejia J."/>
            <person name="Plott C."/>
            <person name="Shakirov E."/>
            <person name="Shu S."/>
            <person name="Yoshinaga Y."/>
            <person name="Zane M."/>
            <person name="Rokhsar D."/>
            <person name="Grimwood J."/>
            <person name="Schmutz J."/>
            <person name="Juenger T."/>
        </authorList>
    </citation>
    <scope>NUCLEOTIDE SEQUENCE [LARGE SCALE GENOMIC DNA]</scope>
    <source>
        <strain evidence="1">FIL2</strain>
    </source>
</reference>
<proteinExistence type="predicted"/>
<name>A0A2S3IMR8_9POAL</name>
<gene>
    <name evidence="1" type="ORF">PAHAL_9G287700</name>
</gene>
<dbReference type="EMBL" id="CM008054">
    <property type="protein sequence ID" value="PAN47811.1"/>
    <property type="molecule type" value="Genomic_DNA"/>
</dbReference>
<sequence length="41" mass="4802">MCCLLLTCHDLGLGNSSYDRTIGKWQYELFCTRARRVFQDS</sequence>
<evidence type="ECO:0000313" key="1">
    <source>
        <dbReference type="EMBL" id="PAN47811.1"/>
    </source>
</evidence>
<dbReference type="AlphaFoldDB" id="A0A2S3IMR8"/>